<proteinExistence type="predicted"/>
<dbReference type="AlphaFoldDB" id="A0A4V0XV25"/>
<dbReference type="RefSeq" id="WP_026788627.1">
    <property type="nucleotide sequence ID" value="NZ_BJCD01000068.1"/>
</dbReference>
<name>A0A4V0XV25_PLAAG</name>
<evidence type="ECO:0000313" key="1">
    <source>
        <dbReference type="EMBL" id="GDZ95859.1"/>
    </source>
</evidence>
<comment type="caution">
    <text evidence="1">The sequence shown here is derived from an EMBL/GenBank/DDBJ whole genome shotgun (WGS) entry which is preliminary data.</text>
</comment>
<evidence type="ECO:0000313" key="2">
    <source>
        <dbReference type="Proteomes" id="UP000299794"/>
    </source>
</evidence>
<accession>A0A4V0XV25</accession>
<gene>
    <name evidence="1" type="ORF">PA905_42900</name>
</gene>
<protein>
    <submittedName>
        <fullName evidence="1">Uncharacterized protein</fullName>
    </submittedName>
</protein>
<dbReference type="Proteomes" id="UP000299794">
    <property type="component" value="Unassembled WGS sequence"/>
</dbReference>
<organism evidence="1 2">
    <name type="scientific">Planktothrix agardhii CCAP 1459/11A</name>
    <dbReference type="NCBI Taxonomy" id="282420"/>
    <lineage>
        <taxon>Bacteria</taxon>
        <taxon>Bacillati</taxon>
        <taxon>Cyanobacteriota</taxon>
        <taxon>Cyanophyceae</taxon>
        <taxon>Oscillatoriophycideae</taxon>
        <taxon>Oscillatoriales</taxon>
        <taxon>Microcoleaceae</taxon>
        <taxon>Planktothrix</taxon>
    </lineage>
</organism>
<dbReference type="EMBL" id="BJCD01000068">
    <property type="protein sequence ID" value="GDZ95859.1"/>
    <property type="molecule type" value="Genomic_DNA"/>
</dbReference>
<sequence>MAKDRVWPKNWNTYSELPGYQVKFNVDTSSGLVIGFLVAPASESDPDDNHVHYWYNNQSR</sequence>
<reference evidence="2" key="1">
    <citation type="submission" date="2019-02" db="EMBL/GenBank/DDBJ databases">
        <title>Draft genome sequence of Planktothrix agardhii NIES-905.</title>
        <authorList>
            <person name="Yamaguchi H."/>
            <person name="Suzuki S."/>
            <person name="Kawachi M."/>
        </authorList>
    </citation>
    <scope>NUCLEOTIDE SEQUENCE [LARGE SCALE GENOMIC DNA]</scope>
    <source>
        <strain evidence="2">CCAP 1459/11A</strain>
    </source>
</reference>